<evidence type="ECO:0000256" key="1">
    <source>
        <dbReference type="ARBA" id="ARBA00001946"/>
    </source>
</evidence>
<sequence length="576" mass="63067">MPYGHEPPRPIARRSTSMGIDSMLNAAPSRAIRPPASQIPGSDEYLAKSYNVTPAGTALPSSSASHQTSNETSSVSQASMNFSQQSRASHASSVRHQNQTRHTSTTSASGLQDDHSVPRESLDVDMPLLKEENDAVAPAQDAWQPAQIQETTAVSTESAALQSQPPSVPAKKKARLDSTSELTMQDTNGKGLKASQKAKPKKPPRMPMPIFAQSIRDYGSIENFRARSAPTNTNKAPTNGHTATNGISKPRQQQTSKGPLGHWEPSIMNVIPADEVVKAVSDFLFMNVVLQNDQIGVAAAGGAAGRGAVLEIEAKIGRIMDKNTTDRLRLPVLTETVFNRNDVEKRTTFESSMSEAQHRTLNGFLNKALLATQAPKATPQNPSPAPHTRVRMDYKHTRETDTFFELSQKGLLALPASLNVSANPRNPNKVKVRITHDQKTGKELAKIVKTRLADMDIYSPANQADWRISVNVEMDFQGDMRDLIEPDRKGGRGADRNKDRVSYRHQAYQIDLTQVTPAEGATMSHKEHELEIEVSSEEVRRQGTLLQSGQPNQFMDLVSGFVDNVRTLARQVPPTD</sequence>
<dbReference type="PANTHER" id="PTHR28118">
    <property type="entry name" value="POLYNUCLEOTIDE 5'-TRIPHOSPHATASE-RELATED"/>
    <property type="match status" value="1"/>
</dbReference>
<dbReference type="GO" id="GO:0031533">
    <property type="term" value="C:mRNA capping enzyme complex"/>
    <property type="evidence" value="ECO:0007669"/>
    <property type="project" value="UniProtKB-UniRule"/>
</dbReference>
<evidence type="ECO:0000256" key="9">
    <source>
        <dbReference type="SAM" id="MobiDB-lite"/>
    </source>
</evidence>
<feature type="compositionally biased region" description="Polar residues" evidence="9">
    <location>
        <begin position="50"/>
        <end position="110"/>
    </location>
</feature>
<comment type="caution">
    <text evidence="11">The sequence shown here is derived from an EMBL/GenBank/DDBJ whole genome shotgun (WGS) entry which is preliminary data.</text>
</comment>
<keyword evidence="8" id="KW-0506">mRNA capping</keyword>
<keyword evidence="12" id="KW-1185">Reference proteome</keyword>
<evidence type="ECO:0000256" key="4">
    <source>
        <dbReference type="ARBA" id="ARBA00022664"/>
    </source>
</evidence>
<keyword evidence="4 8" id="KW-0507">mRNA processing</keyword>
<evidence type="ECO:0000256" key="3">
    <source>
        <dbReference type="ARBA" id="ARBA00006345"/>
    </source>
</evidence>
<feature type="compositionally biased region" description="Polar residues" evidence="9">
    <location>
        <begin position="177"/>
        <end position="188"/>
    </location>
</feature>
<name>A0AA43QQV0_9LECA</name>
<comment type="similarity">
    <text evidence="3 8">Belongs to the fungal TPase family.</text>
</comment>
<evidence type="ECO:0000256" key="5">
    <source>
        <dbReference type="ARBA" id="ARBA00022801"/>
    </source>
</evidence>
<dbReference type="GO" id="GO:0006370">
    <property type="term" value="P:7-methylguanosine mRNA capping"/>
    <property type="evidence" value="ECO:0007669"/>
    <property type="project" value="UniProtKB-UniRule"/>
</dbReference>
<dbReference type="InterPro" id="IPR040343">
    <property type="entry name" value="Cet1/Ctl1"/>
</dbReference>
<comment type="catalytic activity">
    <reaction evidence="7">
        <text>a 5'-end triphospho-ribonucleoside in mRNA + H2O = a 5'-end diphospho-ribonucleoside in mRNA + phosphate + H(+)</text>
        <dbReference type="Rhea" id="RHEA:67004"/>
        <dbReference type="Rhea" id="RHEA-COMP:17164"/>
        <dbReference type="Rhea" id="RHEA-COMP:17165"/>
        <dbReference type="ChEBI" id="CHEBI:15377"/>
        <dbReference type="ChEBI" id="CHEBI:15378"/>
        <dbReference type="ChEBI" id="CHEBI:43474"/>
        <dbReference type="ChEBI" id="CHEBI:167616"/>
        <dbReference type="ChEBI" id="CHEBI:167618"/>
        <dbReference type="EC" id="3.6.1.74"/>
    </reaction>
    <physiologicalReaction direction="left-to-right" evidence="7">
        <dbReference type="Rhea" id="RHEA:67005"/>
    </physiologicalReaction>
</comment>
<keyword evidence="5 8" id="KW-0378">Hydrolase</keyword>
<protein>
    <recommendedName>
        <fullName evidence="8">mRNA-capping enzyme subunit beta</fullName>
        <ecNumber evidence="8">3.6.1.74</ecNumber>
    </recommendedName>
    <alternativeName>
        <fullName evidence="8">mRNA 5'-phosphatase</fullName>
    </alternativeName>
    <alternativeName>
        <fullName evidence="8">mRNA 5'-triphosphate monophosphatase</fullName>
    </alternativeName>
</protein>
<comment type="function">
    <text evidence="8">First step of mRNA capping. Converts the 5'-triphosphate end of a nascent mRNA chain into a diphosphate end.</text>
</comment>
<feature type="compositionally biased region" description="Polar residues" evidence="9">
    <location>
        <begin position="229"/>
        <end position="257"/>
    </location>
</feature>
<proteinExistence type="inferred from homology"/>
<dbReference type="EC" id="3.6.1.74" evidence="8"/>
<evidence type="ECO:0000256" key="8">
    <source>
        <dbReference type="RuleBase" id="RU367053"/>
    </source>
</evidence>
<feature type="domain" description="mRNA triphosphatase Cet1-like" evidence="10">
    <location>
        <begin position="274"/>
        <end position="534"/>
    </location>
</feature>
<feature type="region of interest" description="Disordered" evidence="9">
    <location>
        <begin position="1"/>
        <end position="118"/>
    </location>
</feature>
<evidence type="ECO:0000313" key="11">
    <source>
        <dbReference type="EMBL" id="MDI1490971.1"/>
    </source>
</evidence>
<organism evidence="11 12">
    <name type="scientific">Ramalina farinacea</name>
    <dbReference type="NCBI Taxonomy" id="258253"/>
    <lineage>
        <taxon>Eukaryota</taxon>
        <taxon>Fungi</taxon>
        <taxon>Dikarya</taxon>
        <taxon>Ascomycota</taxon>
        <taxon>Pezizomycotina</taxon>
        <taxon>Lecanoromycetes</taxon>
        <taxon>OSLEUM clade</taxon>
        <taxon>Lecanoromycetidae</taxon>
        <taxon>Lecanorales</taxon>
        <taxon>Lecanorineae</taxon>
        <taxon>Ramalinaceae</taxon>
        <taxon>Ramalina</taxon>
    </lineage>
</organism>
<feature type="compositionally biased region" description="Polar residues" evidence="9">
    <location>
        <begin position="149"/>
        <end position="165"/>
    </location>
</feature>
<dbReference type="InterPro" id="IPR033469">
    <property type="entry name" value="CYTH-like_dom_sf"/>
</dbReference>
<feature type="region of interest" description="Disordered" evidence="9">
    <location>
        <begin position="228"/>
        <end position="261"/>
    </location>
</feature>
<accession>A0AA43QQV0</accession>
<dbReference type="PANTHER" id="PTHR28118:SF1">
    <property type="entry name" value="POLYNUCLEOTIDE 5'-TRIPHOSPHATASE CTL1-RELATED"/>
    <property type="match status" value="1"/>
</dbReference>
<feature type="region of interest" description="Disordered" evidence="9">
    <location>
        <begin position="483"/>
        <end position="502"/>
    </location>
</feature>
<gene>
    <name evidence="11" type="ORF">OHK93_002176</name>
</gene>
<comment type="subunit">
    <text evidence="8">Heterodimer. The mRNA-capping enzyme is composed of two separate chains alpha and beta, respectively a mRNA guanylyltransferase and an mRNA 5'-triphosphate monophosphatase.</text>
</comment>
<comment type="subcellular location">
    <subcellularLocation>
        <location evidence="2 8">Nucleus</location>
    </subcellularLocation>
</comment>
<dbReference type="Proteomes" id="UP001161017">
    <property type="component" value="Unassembled WGS sequence"/>
</dbReference>
<comment type="cofactor">
    <cofactor evidence="1 8">
        <name>Mg(2+)</name>
        <dbReference type="ChEBI" id="CHEBI:18420"/>
    </cofactor>
</comment>
<dbReference type="Pfam" id="PF02940">
    <property type="entry name" value="mRNA_triPase"/>
    <property type="match status" value="1"/>
</dbReference>
<dbReference type="EMBL" id="JAPUFD010000013">
    <property type="protein sequence ID" value="MDI1490971.1"/>
    <property type="molecule type" value="Genomic_DNA"/>
</dbReference>
<evidence type="ECO:0000256" key="7">
    <source>
        <dbReference type="ARBA" id="ARBA00047740"/>
    </source>
</evidence>
<dbReference type="AlphaFoldDB" id="A0AA43QQV0"/>
<keyword evidence="6 8" id="KW-0539">Nucleus</keyword>
<evidence type="ECO:0000256" key="2">
    <source>
        <dbReference type="ARBA" id="ARBA00004123"/>
    </source>
</evidence>
<evidence type="ECO:0000256" key="6">
    <source>
        <dbReference type="ARBA" id="ARBA00023242"/>
    </source>
</evidence>
<dbReference type="SUPFAM" id="SSF55154">
    <property type="entry name" value="CYTH-like phosphatases"/>
    <property type="match status" value="1"/>
</dbReference>
<dbReference type="InterPro" id="IPR037009">
    <property type="entry name" value="mRNA_triPase_Cet1_sf"/>
</dbReference>
<dbReference type="CDD" id="cd07470">
    <property type="entry name" value="CYTH-like_mRNA_RTPase"/>
    <property type="match status" value="1"/>
</dbReference>
<dbReference type="InterPro" id="IPR004206">
    <property type="entry name" value="mRNA_triPase_Cet1"/>
</dbReference>
<dbReference type="GO" id="GO:0140818">
    <property type="term" value="F:mRNA 5'-triphosphate monophosphatase activity"/>
    <property type="evidence" value="ECO:0007669"/>
    <property type="project" value="UniProtKB-EC"/>
</dbReference>
<feature type="compositionally biased region" description="Low complexity" evidence="9">
    <location>
        <begin position="26"/>
        <end position="36"/>
    </location>
</feature>
<evidence type="ECO:0000313" key="12">
    <source>
        <dbReference type="Proteomes" id="UP001161017"/>
    </source>
</evidence>
<feature type="region of interest" description="Disordered" evidence="9">
    <location>
        <begin position="149"/>
        <end position="207"/>
    </location>
</feature>
<evidence type="ECO:0000259" key="10">
    <source>
        <dbReference type="Pfam" id="PF02940"/>
    </source>
</evidence>
<dbReference type="Gene3D" id="3.20.100.10">
    <property type="entry name" value="mRNA triphosphatase Cet1-like"/>
    <property type="match status" value="1"/>
</dbReference>
<reference evidence="11" key="1">
    <citation type="journal article" date="2023" name="Genome Biol. Evol.">
        <title>First Whole Genome Sequence and Flow Cytometry Genome Size Data for the Lichen-Forming Fungus Ramalina farinacea (Ascomycota).</title>
        <authorList>
            <person name="Llewellyn T."/>
            <person name="Mian S."/>
            <person name="Hill R."/>
            <person name="Leitch I.J."/>
            <person name="Gaya E."/>
        </authorList>
    </citation>
    <scope>NUCLEOTIDE SEQUENCE</scope>
    <source>
        <strain evidence="11">LIQ254RAFAR</strain>
    </source>
</reference>
<dbReference type="GO" id="GO:0004651">
    <property type="term" value="F:polynucleotide 5'-phosphatase activity"/>
    <property type="evidence" value="ECO:0007669"/>
    <property type="project" value="UniProtKB-UniRule"/>
</dbReference>